<dbReference type="RefSeq" id="WP_145066028.1">
    <property type="nucleotide sequence ID" value="NZ_CP036287.1"/>
</dbReference>
<reference evidence="1 2" key="1">
    <citation type="submission" date="2019-02" db="EMBL/GenBank/DDBJ databases">
        <title>Deep-cultivation of Planctomycetes and their phenomic and genomic characterization uncovers novel biology.</title>
        <authorList>
            <person name="Wiegand S."/>
            <person name="Jogler M."/>
            <person name="Boedeker C."/>
            <person name="Pinto D."/>
            <person name="Vollmers J."/>
            <person name="Rivas-Marin E."/>
            <person name="Kohn T."/>
            <person name="Peeters S.H."/>
            <person name="Heuer A."/>
            <person name="Rast P."/>
            <person name="Oberbeckmann S."/>
            <person name="Bunk B."/>
            <person name="Jeske O."/>
            <person name="Meyerdierks A."/>
            <person name="Storesund J.E."/>
            <person name="Kallscheuer N."/>
            <person name="Luecker S."/>
            <person name="Lage O.M."/>
            <person name="Pohl T."/>
            <person name="Merkel B.J."/>
            <person name="Hornburger P."/>
            <person name="Mueller R.-W."/>
            <person name="Bruemmer F."/>
            <person name="Labrenz M."/>
            <person name="Spormann A.M."/>
            <person name="Op den Camp H."/>
            <person name="Overmann J."/>
            <person name="Amann R."/>
            <person name="Jetten M.S.M."/>
            <person name="Mascher T."/>
            <person name="Medema M.H."/>
            <person name="Devos D.P."/>
            <person name="Kaster A.-K."/>
            <person name="Ovreas L."/>
            <person name="Rohde M."/>
            <person name="Galperin M.Y."/>
            <person name="Jogler C."/>
        </authorList>
    </citation>
    <scope>NUCLEOTIDE SEQUENCE [LARGE SCALE GENOMIC DNA]</scope>
    <source>
        <strain evidence="1 2">Pla133</strain>
    </source>
</reference>
<name>A0A518BL14_9BACT</name>
<accession>A0A518BL14</accession>
<dbReference type="EMBL" id="CP036287">
    <property type="protein sequence ID" value="QDU67665.1"/>
    <property type="molecule type" value="Genomic_DNA"/>
</dbReference>
<evidence type="ECO:0000313" key="1">
    <source>
        <dbReference type="EMBL" id="QDU67665.1"/>
    </source>
</evidence>
<dbReference type="AlphaFoldDB" id="A0A518BL14"/>
<proteinExistence type="predicted"/>
<sequence>MSSSIETSGPQLLTEPPEDFLERLADMTWNHEKERDGISIDEIHAFDAINHVVSGTVEIDGLEYGFQIESGDIHGTLVHAWGAAEDVGRYVPPEPEQRTFIPRDRELPTRRPEMFAVYLAWRDTPWFKEKVGGLNYDSHFAPGGKTESYYSDWAAQRGMTVGGMSDFRAMLAEYKAGQAMEGGSK</sequence>
<dbReference type="KEGG" id="pbap:Pla133_27530"/>
<dbReference type="Proteomes" id="UP000316921">
    <property type="component" value="Chromosome"/>
</dbReference>
<protein>
    <submittedName>
        <fullName evidence="1">Uncharacterized protein</fullName>
    </submittedName>
</protein>
<gene>
    <name evidence="1" type="ORF">Pla133_27530</name>
</gene>
<keyword evidence="2" id="KW-1185">Reference proteome</keyword>
<organism evidence="1 2">
    <name type="scientific">Engelhardtia mirabilis</name>
    <dbReference type="NCBI Taxonomy" id="2528011"/>
    <lineage>
        <taxon>Bacteria</taxon>
        <taxon>Pseudomonadati</taxon>
        <taxon>Planctomycetota</taxon>
        <taxon>Planctomycetia</taxon>
        <taxon>Planctomycetia incertae sedis</taxon>
        <taxon>Engelhardtia</taxon>
    </lineage>
</organism>
<evidence type="ECO:0000313" key="2">
    <source>
        <dbReference type="Proteomes" id="UP000316921"/>
    </source>
</evidence>